<evidence type="ECO:0000313" key="1">
    <source>
        <dbReference type="EMBL" id="RHC89000.1"/>
    </source>
</evidence>
<organism evidence="1 2">
    <name type="scientific">Parabacteroides merdae</name>
    <dbReference type="NCBI Taxonomy" id="46503"/>
    <lineage>
        <taxon>Bacteria</taxon>
        <taxon>Pseudomonadati</taxon>
        <taxon>Bacteroidota</taxon>
        <taxon>Bacteroidia</taxon>
        <taxon>Bacteroidales</taxon>
        <taxon>Tannerellaceae</taxon>
        <taxon>Parabacteroides</taxon>
    </lineage>
</organism>
<gene>
    <name evidence="1" type="ORF">DW828_03470</name>
</gene>
<dbReference type="EMBL" id="QSII01000003">
    <property type="protein sequence ID" value="RHC89000.1"/>
    <property type="molecule type" value="Genomic_DNA"/>
</dbReference>
<dbReference type="RefSeq" id="WP_122203958.1">
    <property type="nucleotide sequence ID" value="NZ_QRPL01000001.1"/>
</dbReference>
<proteinExistence type="predicted"/>
<protein>
    <submittedName>
        <fullName evidence="1">T9SS C-terminal target domain-containing protein</fullName>
    </submittedName>
</protein>
<comment type="caution">
    <text evidence="1">The sequence shown here is derived from an EMBL/GenBank/DDBJ whole genome shotgun (WGS) entry which is preliminary data.</text>
</comment>
<name>A0A414C6I7_9BACT</name>
<reference evidence="1 2" key="1">
    <citation type="submission" date="2018-08" db="EMBL/GenBank/DDBJ databases">
        <title>A genome reference for cultivated species of the human gut microbiota.</title>
        <authorList>
            <person name="Zou Y."/>
            <person name="Xue W."/>
            <person name="Luo G."/>
        </authorList>
    </citation>
    <scope>NUCLEOTIDE SEQUENCE [LARGE SCALE GENOMIC DNA]</scope>
    <source>
        <strain evidence="1 2">AM34-17</strain>
    </source>
</reference>
<dbReference type="NCBIfam" id="TIGR04183">
    <property type="entry name" value="Por_Secre_tail"/>
    <property type="match status" value="1"/>
</dbReference>
<accession>A0A414C6I7</accession>
<dbReference type="AlphaFoldDB" id="A0A414C6I7"/>
<dbReference type="Proteomes" id="UP000286260">
    <property type="component" value="Unassembled WGS sequence"/>
</dbReference>
<sequence length="579" mass="65030">MKKGVIHFVQYVLVKILFFGAVYPLQAQVSNPSSWESFVGSDENRLVSDTLRLQTFGDSEWDNWGYTLTVNSSLIQEKHTIKIPVGSGIIFSPFSLNNYTNVKIVSHIAGLKLEPGELLLFNVHRNNSDEVITGNTPEQGKDYMGYRYLTIGSNPSSFAITTNKKVNTQNGYYMTDSVFAYGDIPSYSLFSGIGNWNDTTLWSHLPPLRHRNALIKGNVSITTDTYCKDIAIHSGSLEINPGSLFILQNLDLYENKASLHSGGTILLSGRITFHKTFEEPGKWYFISFPFDVYPPGIDLHFEQKDATPNDGGNYFYVQSYNGDKRASSNQSAGNWEVVPIRPDNVPLFEKNKGYLIALDEKTTNRTLSFSSRPGDIPENFANIGAIAIPLNSDSSSGNQENHGWYLCGNPFPALLPLTQIEKNKALDGNIYVYDGNGYKTYSLNSNYALPPFAAFFVKASTETIINISSQSSSTQPIQTIQTDLPINIKFSEPYTNDQNTDTNNPTISDFHFFIKGRELQLHNIPQAGWIRIYDTFGKTIYTRNIQTGTSFFTLPKKNGFFFLQIYTKKEYITSKIVIQ</sequence>
<dbReference type="InterPro" id="IPR026444">
    <property type="entry name" value="Secre_tail"/>
</dbReference>
<evidence type="ECO:0000313" key="2">
    <source>
        <dbReference type="Proteomes" id="UP000286260"/>
    </source>
</evidence>